<name>A0A916VJG5_9GAMM</name>
<organism evidence="2 3">
    <name type="scientific">Pseudohongiella nitratireducens</name>
    <dbReference type="NCBI Taxonomy" id="1768907"/>
    <lineage>
        <taxon>Bacteria</taxon>
        <taxon>Pseudomonadati</taxon>
        <taxon>Pseudomonadota</taxon>
        <taxon>Gammaproteobacteria</taxon>
        <taxon>Pseudomonadales</taxon>
        <taxon>Pseudohongiellaceae</taxon>
        <taxon>Pseudohongiella</taxon>
    </lineage>
</organism>
<evidence type="ECO:0000313" key="3">
    <source>
        <dbReference type="Proteomes" id="UP000627715"/>
    </source>
</evidence>
<dbReference type="PANTHER" id="PTHR30087:SF0">
    <property type="entry name" value="INNER MEMBRANE PROTEIN"/>
    <property type="match status" value="1"/>
</dbReference>
<comment type="caution">
    <text evidence="2">The sequence shown here is derived from an EMBL/GenBank/DDBJ whole genome shotgun (WGS) entry which is preliminary data.</text>
</comment>
<protein>
    <recommendedName>
        <fullName evidence="1">DUF1722 domain-containing protein</fullName>
    </recommendedName>
</protein>
<proteinExistence type="predicted"/>
<dbReference type="AlphaFoldDB" id="A0A916VJG5"/>
<feature type="domain" description="DUF1722" evidence="1">
    <location>
        <begin position="194"/>
        <end position="310"/>
    </location>
</feature>
<dbReference type="Pfam" id="PF04463">
    <property type="entry name" value="2-thiour_desulf"/>
    <property type="match status" value="1"/>
</dbReference>
<reference evidence="2" key="1">
    <citation type="journal article" date="2014" name="Int. J. Syst. Evol. Microbiol.">
        <title>Complete genome sequence of Corynebacterium casei LMG S-19264T (=DSM 44701T), isolated from a smear-ripened cheese.</title>
        <authorList>
            <consortium name="US DOE Joint Genome Institute (JGI-PGF)"/>
            <person name="Walter F."/>
            <person name="Albersmeier A."/>
            <person name="Kalinowski J."/>
            <person name="Ruckert C."/>
        </authorList>
    </citation>
    <scope>NUCLEOTIDE SEQUENCE</scope>
    <source>
        <strain evidence="2">CGMCC 1.15425</strain>
    </source>
</reference>
<dbReference type="EMBL" id="BMIY01000011">
    <property type="protein sequence ID" value="GFZ81250.1"/>
    <property type="molecule type" value="Genomic_DNA"/>
</dbReference>
<reference evidence="2" key="2">
    <citation type="submission" date="2020-09" db="EMBL/GenBank/DDBJ databases">
        <authorList>
            <person name="Sun Q."/>
            <person name="Zhou Y."/>
        </authorList>
    </citation>
    <scope>NUCLEOTIDE SEQUENCE</scope>
    <source>
        <strain evidence="2">CGMCC 1.15425</strain>
    </source>
</reference>
<dbReference type="PANTHER" id="PTHR30087">
    <property type="entry name" value="INNER MEMBRANE PROTEIN"/>
    <property type="match status" value="1"/>
</dbReference>
<dbReference type="PIRSF" id="PIRSF037004">
    <property type="entry name" value="UCP037004"/>
    <property type="match status" value="1"/>
</dbReference>
<gene>
    <name evidence="2" type="ORF">GCM10011403_25560</name>
</gene>
<dbReference type="InterPro" id="IPR017087">
    <property type="entry name" value="UCP037004"/>
</dbReference>
<dbReference type="InterPro" id="IPR007553">
    <property type="entry name" value="2-thiour_desulf"/>
</dbReference>
<accession>A0A916VJG5</accession>
<dbReference type="OrthoDB" id="495783at2"/>
<dbReference type="Pfam" id="PF08349">
    <property type="entry name" value="DUF1722"/>
    <property type="match status" value="1"/>
</dbReference>
<evidence type="ECO:0000313" key="2">
    <source>
        <dbReference type="EMBL" id="GFZ81250.1"/>
    </source>
</evidence>
<evidence type="ECO:0000259" key="1">
    <source>
        <dbReference type="Pfam" id="PF08349"/>
    </source>
</evidence>
<sequence length="319" mass="36268">MSEAVKNKIPVGISACLLGDEVRYNGGHKRHSYIQQTLGQYFEFRRFCPEVDIGLGIPRRPIRIVREGEALSVVDPQDESDHDYAPALAETADAQAQWLKDMSGYILKKDSPSCGMERVKVYSGGMPERSGVGAFAARVMELFPELPLEEEGRLGDSVLRENFIQRVYVYDRWKHMVASGLTLKKLLDFHARHKLILLSHCQKTYRDLGPKLAKVNKAEVAEFAADYVYDLMKALKKPASRGDHVNVLQHVQGYLKNDLTPEDKAELTELIARYQDGTVPLIVPITLLNHYFRKFPDEYIANSWYMHPYPAEMALQNAI</sequence>
<dbReference type="Proteomes" id="UP000627715">
    <property type="component" value="Unassembled WGS sequence"/>
</dbReference>
<dbReference type="RefSeq" id="WP_068811252.1">
    <property type="nucleotide sequence ID" value="NZ_BMIY01000011.1"/>
</dbReference>
<keyword evidence="3" id="KW-1185">Reference proteome</keyword>
<dbReference type="InterPro" id="IPR013560">
    <property type="entry name" value="DUF1722"/>
</dbReference>